<dbReference type="Gene3D" id="2.40.40.10">
    <property type="entry name" value="RlpA-like domain"/>
    <property type="match status" value="1"/>
</dbReference>
<dbReference type="InterPro" id="IPR036908">
    <property type="entry name" value="RlpA-like_sf"/>
</dbReference>
<keyword evidence="1" id="KW-0732">Signal</keyword>
<gene>
    <name evidence="2" type="ORF">ALEPTO_LOCUS7712</name>
</gene>
<organism evidence="2 3">
    <name type="scientific">Ambispora leptoticha</name>
    <dbReference type="NCBI Taxonomy" id="144679"/>
    <lineage>
        <taxon>Eukaryota</taxon>
        <taxon>Fungi</taxon>
        <taxon>Fungi incertae sedis</taxon>
        <taxon>Mucoromycota</taxon>
        <taxon>Glomeromycotina</taxon>
        <taxon>Glomeromycetes</taxon>
        <taxon>Archaeosporales</taxon>
        <taxon>Ambisporaceae</taxon>
        <taxon>Ambispora</taxon>
    </lineage>
</organism>
<dbReference type="InterPro" id="IPR051477">
    <property type="entry name" value="Expansin_CellWall"/>
</dbReference>
<evidence type="ECO:0000256" key="1">
    <source>
        <dbReference type="ARBA" id="ARBA00022729"/>
    </source>
</evidence>
<accession>A0A9N9C9K3</accession>
<dbReference type="Proteomes" id="UP000789508">
    <property type="component" value="Unassembled WGS sequence"/>
</dbReference>
<name>A0A9N9C9K3_9GLOM</name>
<dbReference type="OrthoDB" id="623670at2759"/>
<dbReference type="AlphaFoldDB" id="A0A9N9C9K3"/>
<evidence type="ECO:0000313" key="3">
    <source>
        <dbReference type="Proteomes" id="UP000789508"/>
    </source>
</evidence>
<dbReference type="CDD" id="cd22191">
    <property type="entry name" value="DPBB_RlpA_EXP_N-like"/>
    <property type="match status" value="1"/>
</dbReference>
<reference evidence="2" key="1">
    <citation type="submission" date="2021-06" db="EMBL/GenBank/DDBJ databases">
        <authorList>
            <person name="Kallberg Y."/>
            <person name="Tangrot J."/>
            <person name="Rosling A."/>
        </authorList>
    </citation>
    <scope>NUCLEOTIDE SEQUENCE</scope>
    <source>
        <strain evidence="2">FL130A</strain>
    </source>
</reference>
<evidence type="ECO:0000313" key="2">
    <source>
        <dbReference type="EMBL" id="CAG8591183.1"/>
    </source>
</evidence>
<dbReference type="EMBL" id="CAJVPS010003547">
    <property type="protein sequence ID" value="CAG8591183.1"/>
    <property type="molecule type" value="Genomic_DNA"/>
</dbReference>
<protein>
    <submittedName>
        <fullName evidence="2">10283_t:CDS:1</fullName>
    </submittedName>
</protein>
<dbReference type="SUPFAM" id="SSF50685">
    <property type="entry name" value="Barwin-like endoglucanases"/>
    <property type="match status" value="1"/>
</dbReference>
<sequence length="194" mass="21495">MKSSFENSRLYKQITLVILFYTLLTSQITAVATYRCSQEDCLLPPNLPYYQISSSNQNLDNSVRYSYPSLADQTQPLSNLIPTPSTSTSFSKYSGKATYYNPGLGACGVDANDNSMVVAISAPNFDPMIQNGNPNKNTLCGKRVRIYYGDKFVDGVVADRCPVCKLGDIDLSPAMFSQLTELERGFITVEWGYL</sequence>
<proteinExistence type="predicted"/>
<keyword evidence="3" id="KW-1185">Reference proteome</keyword>
<dbReference type="PANTHER" id="PTHR31836">
    <property type="match status" value="1"/>
</dbReference>
<dbReference type="PANTHER" id="PTHR31836:SF27">
    <property type="entry name" value="RLPA-LIKE PROTEIN DOUBLE-PSI BETA-BARREL DOMAIN-CONTAINING PROTEIN"/>
    <property type="match status" value="1"/>
</dbReference>
<comment type="caution">
    <text evidence="2">The sequence shown here is derived from an EMBL/GenBank/DDBJ whole genome shotgun (WGS) entry which is preliminary data.</text>
</comment>